<evidence type="ECO:0000256" key="4">
    <source>
        <dbReference type="ARBA" id="ARBA00023163"/>
    </source>
</evidence>
<keyword evidence="2" id="KW-0805">Transcription regulation</keyword>
<dbReference type="Pfam" id="PF13384">
    <property type="entry name" value="HTH_23"/>
    <property type="match status" value="1"/>
</dbReference>
<evidence type="ECO:0000256" key="3">
    <source>
        <dbReference type="ARBA" id="ARBA00023125"/>
    </source>
</evidence>
<keyword evidence="7" id="KW-1185">Reference proteome</keyword>
<dbReference type="RefSeq" id="WP_197310835.1">
    <property type="nucleotide sequence ID" value="NZ_JADZLT010000049.1"/>
</dbReference>
<dbReference type="InterPro" id="IPR001387">
    <property type="entry name" value="Cro/C1-type_HTH"/>
</dbReference>
<dbReference type="InterPro" id="IPR036388">
    <property type="entry name" value="WH-like_DNA-bd_sf"/>
</dbReference>
<comment type="similarity">
    <text evidence="1">Belongs to the SorC transcriptional regulatory family.</text>
</comment>
<organism evidence="6 7">
    <name type="scientific">Methylobrevis albus</name>
    <dbReference type="NCBI Taxonomy" id="2793297"/>
    <lineage>
        <taxon>Bacteria</taxon>
        <taxon>Pseudomonadati</taxon>
        <taxon>Pseudomonadota</taxon>
        <taxon>Alphaproteobacteria</taxon>
        <taxon>Hyphomicrobiales</taxon>
        <taxon>Pleomorphomonadaceae</taxon>
        <taxon>Methylobrevis</taxon>
    </lineage>
</organism>
<protein>
    <submittedName>
        <fullName evidence="6">Sugar-binding transcriptional regulator</fullName>
    </submittedName>
</protein>
<reference evidence="6" key="1">
    <citation type="submission" date="2020-12" db="EMBL/GenBank/DDBJ databases">
        <title>Methylobrevis albus sp. nov., isolated from fresh water lack sediment.</title>
        <authorList>
            <person name="Zou Q."/>
        </authorList>
    </citation>
    <scope>NUCLEOTIDE SEQUENCE</scope>
    <source>
        <strain evidence="6">L22</strain>
    </source>
</reference>
<dbReference type="SUPFAM" id="SSF100950">
    <property type="entry name" value="NagB/RpiA/CoA transferase-like"/>
    <property type="match status" value="1"/>
</dbReference>
<proteinExistence type="inferred from homology"/>
<evidence type="ECO:0000313" key="6">
    <source>
        <dbReference type="EMBL" id="MBH0237758.1"/>
    </source>
</evidence>
<dbReference type="InterPro" id="IPR037171">
    <property type="entry name" value="NagB/RpiA_transferase-like"/>
</dbReference>
<evidence type="ECO:0000313" key="7">
    <source>
        <dbReference type="Proteomes" id="UP000631694"/>
    </source>
</evidence>
<dbReference type="InterPro" id="IPR051054">
    <property type="entry name" value="SorC_transcr_regulators"/>
</dbReference>
<dbReference type="Gene3D" id="1.10.10.10">
    <property type="entry name" value="Winged helix-like DNA-binding domain superfamily/Winged helix DNA-binding domain"/>
    <property type="match status" value="1"/>
</dbReference>
<evidence type="ECO:0000259" key="5">
    <source>
        <dbReference type="PROSITE" id="PS50943"/>
    </source>
</evidence>
<comment type="caution">
    <text evidence="6">The sequence shown here is derived from an EMBL/GenBank/DDBJ whole genome shotgun (WGS) entry which is preliminary data.</text>
</comment>
<dbReference type="PANTHER" id="PTHR34294:SF1">
    <property type="entry name" value="TRANSCRIPTIONAL REGULATOR LSRR"/>
    <property type="match status" value="1"/>
</dbReference>
<gene>
    <name evidence="6" type="ORF">I5731_07995</name>
</gene>
<name>A0A931MWS9_9HYPH</name>
<dbReference type="PROSITE" id="PS50943">
    <property type="entry name" value="HTH_CROC1"/>
    <property type="match status" value="1"/>
</dbReference>
<dbReference type="Pfam" id="PF04198">
    <property type="entry name" value="Sugar-bind"/>
    <property type="match status" value="1"/>
</dbReference>
<evidence type="ECO:0000256" key="1">
    <source>
        <dbReference type="ARBA" id="ARBA00010466"/>
    </source>
</evidence>
<dbReference type="InterPro" id="IPR007324">
    <property type="entry name" value="Sugar-bd_dom_put"/>
</dbReference>
<dbReference type="GO" id="GO:0003677">
    <property type="term" value="F:DNA binding"/>
    <property type="evidence" value="ECO:0007669"/>
    <property type="project" value="UniProtKB-KW"/>
</dbReference>
<dbReference type="Proteomes" id="UP000631694">
    <property type="component" value="Unassembled WGS sequence"/>
</dbReference>
<dbReference type="EMBL" id="JADZLT010000049">
    <property type="protein sequence ID" value="MBH0237758.1"/>
    <property type="molecule type" value="Genomic_DNA"/>
</dbReference>
<dbReference type="Gene3D" id="3.40.50.1360">
    <property type="match status" value="1"/>
</dbReference>
<dbReference type="PANTHER" id="PTHR34294">
    <property type="entry name" value="TRANSCRIPTIONAL REGULATOR-RELATED"/>
    <property type="match status" value="1"/>
</dbReference>
<sequence>MTKLRRGTQTAFSEGQSLRLRAAWLYYNHGLTQKDVADKLGVSRTTVVRLIEEARRRGEVQIWISEGEHDCVQLALALEQRFGLDEAIVVPAGGDAEQSAKAVGTALGKFLSEAISDGAVIGVGWGRTLSASLSAFRPPRRAGVRVVSLIGGVSSPQIDNPIEYTWRLASLLDAECDLFFAPLLVDSAETRRRLIEKCGLDRLYRLAETLDIAVISAGDIGPGATSLSLKLMSDAERDALIGAGAVCDVLCNFIDAAGRSVDHPIAERVMSVDLDTLARARHIVLASGGAGRATAIRAAITRVGCNTLVTDEAAARALLGDA</sequence>
<accession>A0A931MWS9</accession>
<evidence type="ECO:0000256" key="2">
    <source>
        <dbReference type="ARBA" id="ARBA00023015"/>
    </source>
</evidence>
<keyword evidence="3" id="KW-0238">DNA-binding</keyword>
<keyword evidence="4" id="KW-0804">Transcription</keyword>
<dbReference type="GO" id="GO:0030246">
    <property type="term" value="F:carbohydrate binding"/>
    <property type="evidence" value="ECO:0007669"/>
    <property type="project" value="InterPro"/>
</dbReference>
<feature type="domain" description="HTH cro/C1-type" evidence="5">
    <location>
        <begin position="29"/>
        <end position="50"/>
    </location>
</feature>
<dbReference type="AlphaFoldDB" id="A0A931MWS9"/>